<dbReference type="Proteomes" id="UP000017836">
    <property type="component" value="Unassembled WGS sequence"/>
</dbReference>
<reference evidence="3" key="1">
    <citation type="journal article" date="2013" name="Science">
        <title>The Amborella genome and the evolution of flowering plants.</title>
        <authorList>
            <consortium name="Amborella Genome Project"/>
        </authorList>
    </citation>
    <scope>NUCLEOTIDE SEQUENCE [LARGE SCALE GENOMIC DNA]</scope>
</reference>
<organism evidence="2 3">
    <name type="scientific">Amborella trichopoda</name>
    <dbReference type="NCBI Taxonomy" id="13333"/>
    <lineage>
        <taxon>Eukaryota</taxon>
        <taxon>Viridiplantae</taxon>
        <taxon>Streptophyta</taxon>
        <taxon>Embryophyta</taxon>
        <taxon>Tracheophyta</taxon>
        <taxon>Spermatophyta</taxon>
        <taxon>Magnoliopsida</taxon>
        <taxon>Amborellales</taxon>
        <taxon>Amborellaceae</taxon>
        <taxon>Amborella</taxon>
    </lineage>
</organism>
<dbReference type="AlphaFoldDB" id="W1PUJ3"/>
<dbReference type="Gramene" id="ERN11376">
    <property type="protein sequence ID" value="ERN11376"/>
    <property type="gene ID" value="AMTR_s00176p00040580"/>
</dbReference>
<dbReference type="EMBL" id="KI392708">
    <property type="protein sequence ID" value="ERN11376.1"/>
    <property type="molecule type" value="Genomic_DNA"/>
</dbReference>
<evidence type="ECO:0000256" key="1">
    <source>
        <dbReference type="SAM" id="MobiDB-lite"/>
    </source>
</evidence>
<keyword evidence="3" id="KW-1185">Reference proteome</keyword>
<protein>
    <submittedName>
        <fullName evidence="2">Uncharacterized protein</fullName>
    </submittedName>
</protein>
<accession>W1PUJ3</accession>
<name>W1PUJ3_AMBTC</name>
<sequence length="132" mass="14579">MEQKIFASACQSDRLVQISSEVREVLKALEKISYKLRETPPKRVISLKPAYSYGSVPPRTSSAYSYGSVPSRTLSHMSSYSDHGYSAHRSSNQRSSSYANDVVTTEISVLESAVGGLIGKRNSNNSKTRQEK</sequence>
<feature type="region of interest" description="Disordered" evidence="1">
    <location>
        <begin position="51"/>
        <end position="70"/>
    </location>
</feature>
<dbReference type="STRING" id="13333.W1PUJ3"/>
<dbReference type="HOGENOM" id="CLU_1919924_0_0_1"/>
<gene>
    <name evidence="2" type="ORF">AMTR_s00176p00040580</name>
</gene>
<evidence type="ECO:0000313" key="2">
    <source>
        <dbReference type="EMBL" id="ERN11376.1"/>
    </source>
</evidence>
<proteinExistence type="predicted"/>
<feature type="region of interest" description="Disordered" evidence="1">
    <location>
        <begin position="75"/>
        <end position="98"/>
    </location>
</feature>
<evidence type="ECO:0000313" key="3">
    <source>
        <dbReference type="Proteomes" id="UP000017836"/>
    </source>
</evidence>
<feature type="compositionally biased region" description="Polar residues" evidence="1">
    <location>
        <begin position="58"/>
        <end position="70"/>
    </location>
</feature>
<feature type="compositionally biased region" description="Low complexity" evidence="1">
    <location>
        <begin position="87"/>
        <end position="98"/>
    </location>
</feature>